<evidence type="ECO:0000313" key="2">
    <source>
        <dbReference type="EMBL" id="XDO01962.1"/>
    </source>
</evidence>
<name>A0AB39JBE8_9VIRU</name>
<feature type="transmembrane region" description="Helical" evidence="1">
    <location>
        <begin position="148"/>
        <end position="165"/>
    </location>
</feature>
<accession>A0AB39JBE8</accession>
<dbReference type="EMBL" id="PP542043">
    <property type="protein sequence ID" value="XDO01962.1"/>
    <property type="molecule type" value="Genomic_DNA"/>
</dbReference>
<protein>
    <submittedName>
        <fullName evidence="2">Uncharacterized protein</fullName>
    </submittedName>
</protein>
<reference evidence="2" key="1">
    <citation type="submission" date="2024-03" db="EMBL/GenBank/DDBJ databases">
        <title>Eukaryotic viruses encode the ribosomal protein eL40.</title>
        <authorList>
            <person name="Thomy J."/>
            <person name="Schvarcz C.R."/>
            <person name="McBeain K.A."/>
            <person name="Edwards K.F."/>
            <person name="Steward G.F."/>
        </authorList>
    </citation>
    <scope>NUCLEOTIDE SEQUENCE</scope>
    <source>
        <strain evidence="2">FloV-SA2</strain>
    </source>
</reference>
<organism evidence="2">
    <name type="scientific">Florenciella sp. virus SA2</name>
    <dbReference type="NCBI Taxonomy" id="3240092"/>
    <lineage>
        <taxon>Viruses</taxon>
    </lineage>
</organism>
<feature type="transmembrane region" description="Helical" evidence="1">
    <location>
        <begin position="124"/>
        <end position="142"/>
    </location>
</feature>
<keyword evidence="1" id="KW-1133">Transmembrane helix</keyword>
<sequence>MFKGVKDKNFDYNYEINKIINYYNLTNPKWDLIKLHSFHLGLASSAAYIVNRKCMEKIVNSKLNYHVDVQFNNFLNIIIHENLFCTKDIYTDYKNNFENYFIENNQKIGFYLNSHIIKVLNMNLKFIHIFLLLVFFMILTIFEYTKYISHIGFTVFFVLFMKCILG</sequence>
<keyword evidence="1" id="KW-0472">Membrane</keyword>
<gene>
    <name evidence="2" type="ORF">FloV-SA2_00143</name>
</gene>
<keyword evidence="1" id="KW-0812">Transmembrane</keyword>
<proteinExistence type="predicted"/>
<evidence type="ECO:0000256" key="1">
    <source>
        <dbReference type="SAM" id="Phobius"/>
    </source>
</evidence>